<organism evidence="4 5">
    <name type="scientific">Psophocarpus tetragonolobus</name>
    <name type="common">Winged bean</name>
    <name type="synonym">Dolichos tetragonolobus</name>
    <dbReference type="NCBI Taxonomy" id="3891"/>
    <lineage>
        <taxon>Eukaryota</taxon>
        <taxon>Viridiplantae</taxon>
        <taxon>Streptophyta</taxon>
        <taxon>Embryophyta</taxon>
        <taxon>Tracheophyta</taxon>
        <taxon>Spermatophyta</taxon>
        <taxon>Magnoliopsida</taxon>
        <taxon>eudicotyledons</taxon>
        <taxon>Gunneridae</taxon>
        <taxon>Pentapetalae</taxon>
        <taxon>rosids</taxon>
        <taxon>fabids</taxon>
        <taxon>Fabales</taxon>
        <taxon>Fabaceae</taxon>
        <taxon>Papilionoideae</taxon>
        <taxon>50 kb inversion clade</taxon>
        <taxon>NPAAA clade</taxon>
        <taxon>indigoferoid/millettioid clade</taxon>
        <taxon>Phaseoleae</taxon>
        <taxon>Psophocarpus</taxon>
    </lineage>
</organism>
<dbReference type="PANTHER" id="PTHR31234:SF55">
    <property type="entry name" value="LATE EMBRYOGENESIS ABUNDANT (LEA) HYDROXYPROLINE-RICH GLYCOPROTEIN FAMILY"/>
    <property type="match status" value="1"/>
</dbReference>
<dbReference type="GO" id="GO:0005886">
    <property type="term" value="C:plasma membrane"/>
    <property type="evidence" value="ECO:0007669"/>
    <property type="project" value="TreeGrafter"/>
</dbReference>
<keyword evidence="3" id="KW-0812">Transmembrane</keyword>
<evidence type="ECO:0000256" key="1">
    <source>
        <dbReference type="ARBA" id="ARBA00004370"/>
    </source>
</evidence>
<keyword evidence="5" id="KW-1185">Reference proteome</keyword>
<dbReference type="PANTHER" id="PTHR31234">
    <property type="entry name" value="LATE EMBRYOGENESIS ABUNDANT (LEA) HYDROXYPROLINE-RICH GLYCOPROTEIN FAMILY"/>
    <property type="match status" value="1"/>
</dbReference>
<dbReference type="AlphaFoldDB" id="A0AAN9SSF9"/>
<accession>A0AAN9SSF9</accession>
<keyword evidence="3" id="KW-1133">Transmembrane helix</keyword>
<dbReference type="InterPro" id="IPR044839">
    <property type="entry name" value="NDR1-like"/>
</dbReference>
<evidence type="ECO:0000256" key="2">
    <source>
        <dbReference type="ARBA" id="ARBA00023136"/>
    </source>
</evidence>
<evidence type="ECO:0000313" key="4">
    <source>
        <dbReference type="EMBL" id="KAK7404865.1"/>
    </source>
</evidence>
<comment type="caution">
    <text evidence="4">The sequence shown here is derived from an EMBL/GenBank/DDBJ whole genome shotgun (WGS) entry which is preliminary data.</text>
</comment>
<evidence type="ECO:0008006" key="6">
    <source>
        <dbReference type="Google" id="ProtNLM"/>
    </source>
</evidence>
<feature type="transmembrane region" description="Helical" evidence="3">
    <location>
        <begin position="21"/>
        <end position="41"/>
    </location>
</feature>
<comment type="subcellular location">
    <subcellularLocation>
        <location evidence="1">Membrane</location>
    </subcellularLocation>
</comment>
<protein>
    <recommendedName>
        <fullName evidence="6">Late embryogenesis abundant protein LEA-2 subgroup domain-containing protein</fullName>
    </recommendedName>
</protein>
<sequence length="211" mass="23822">MSPTNTPTRCRENSFFSKLTIALVCIFFILMAIISIAWLIMHPHDPGFQVTSLSVTNFNVSDSQVRGKYEVGLTITNRNKFKTQVVSHGVGVLRLYREEWHSMAAVQQQKRVFMEKLTNKSVKIDLVVSESRKKVVPEDLVKDWNKGVVNFNVVVLSVKVIFESGIWPSMDKLLDVQCTNLDLEFHSPTKDTGKLLGIGKNCYTNNVGGRT</sequence>
<dbReference type="Proteomes" id="UP001386955">
    <property type="component" value="Unassembled WGS sequence"/>
</dbReference>
<gene>
    <name evidence="4" type="ORF">VNO78_05886</name>
</gene>
<reference evidence="4 5" key="1">
    <citation type="submission" date="2024-01" db="EMBL/GenBank/DDBJ databases">
        <title>The genomes of 5 underutilized Papilionoideae crops provide insights into root nodulation and disease resistanc.</title>
        <authorList>
            <person name="Jiang F."/>
        </authorList>
    </citation>
    <scope>NUCLEOTIDE SEQUENCE [LARGE SCALE GENOMIC DNA]</scope>
    <source>
        <strain evidence="4">DUOXIRENSHENG_FW03</strain>
        <tissue evidence="4">Leaves</tissue>
    </source>
</reference>
<name>A0AAN9SSF9_PSOTE</name>
<evidence type="ECO:0000313" key="5">
    <source>
        <dbReference type="Proteomes" id="UP001386955"/>
    </source>
</evidence>
<dbReference type="GO" id="GO:0098542">
    <property type="term" value="P:defense response to other organism"/>
    <property type="evidence" value="ECO:0007669"/>
    <property type="project" value="InterPro"/>
</dbReference>
<dbReference type="EMBL" id="JAYMYS010000002">
    <property type="protein sequence ID" value="KAK7404865.1"/>
    <property type="molecule type" value="Genomic_DNA"/>
</dbReference>
<proteinExistence type="predicted"/>
<keyword evidence="2 3" id="KW-0472">Membrane</keyword>
<evidence type="ECO:0000256" key="3">
    <source>
        <dbReference type="SAM" id="Phobius"/>
    </source>
</evidence>